<dbReference type="EMBL" id="JPRD01000026">
    <property type="protein sequence ID" value="KIF52013.1"/>
    <property type="molecule type" value="Genomic_DNA"/>
</dbReference>
<sequence length="94" mass="11195">MREICGFNEAQYYAFREVFYEKLVLKKNQHRYIAPETLKNFFEENVLLNRWSMLRNLDVSEVLTKLNNSSISYSYPSLLKDGIFIIPKSKSHLL</sequence>
<reference evidence="1 2" key="1">
    <citation type="submission" date="2014-07" db="EMBL/GenBank/DDBJ databases">
        <title>Unique and conserved regions in Vibrio harveyi and related species in comparison with the shrimp pathogen Vibrio harveyi CAIM 1792.</title>
        <authorList>
            <person name="Espinoza-Valles I."/>
            <person name="Vora G."/>
            <person name="Leekitcharoenphon P."/>
            <person name="Ussery D."/>
            <person name="Hoj L."/>
            <person name="Gomez-Gil B."/>
        </authorList>
    </citation>
    <scope>NUCLEOTIDE SEQUENCE [LARGE SCALE GENOMIC DNA]</scope>
    <source>
        <strain evidence="2">CAIM 1854 / LMG 25443</strain>
    </source>
</reference>
<proteinExistence type="predicted"/>
<accession>A0A0C1VQ59</accession>
<organism evidence="1 2">
    <name type="scientific">Vibrio owensii CAIM 1854 = LMG 25443</name>
    <dbReference type="NCBI Taxonomy" id="1229493"/>
    <lineage>
        <taxon>Bacteria</taxon>
        <taxon>Pseudomonadati</taxon>
        <taxon>Pseudomonadota</taxon>
        <taxon>Gammaproteobacteria</taxon>
        <taxon>Vibrionales</taxon>
        <taxon>Vibrionaceae</taxon>
        <taxon>Vibrio</taxon>
    </lineage>
</organism>
<protein>
    <submittedName>
        <fullName evidence="1">Uncharacterized protein</fullName>
    </submittedName>
</protein>
<evidence type="ECO:0000313" key="2">
    <source>
        <dbReference type="Proteomes" id="UP000031586"/>
    </source>
</evidence>
<gene>
    <name evidence="1" type="ORF">H735_16530</name>
</gene>
<evidence type="ECO:0000313" key="1">
    <source>
        <dbReference type="EMBL" id="KIF52013.1"/>
    </source>
</evidence>
<dbReference type="AlphaFoldDB" id="A0A0C1VQ59"/>
<dbReference type="PATRIC" id="fig|1229493.5.peg.2454"/>
<dbReference type="Proteomes" id="UP000031586">
    <property type="component" value="Unassembled WGS sequence"/>
</dbReference>
<comment type="caution">
    <text evidence="1">The sequence shown here is derived from an EMBL/GenBank/DDBJ whole genome shotgun (WGS) entry which is preliminary data.</text>
</comment>
<name>A0A0C1VQ59_9VIBR</name>